<keyword evidence="1" id="KW-1133">Transmembrane helix</keyword>
<organism evidence="2 3">
    <name type="scientific">Dorea formicigenerans</name>
    <dbReference type="NCBI Taxonomy" id="39486"/>
    <lineage>
        <taxon>Bacteria</taxon>
        <taxon>Bacillati</taxon>
        <taxon>Bacillota</taxon>
        <taxon>Clostridia</taxon>
        <taxon>Lachnospirales</taxon>
        <taxon>Lachnospiraceae</taxon>
        <taxon>Dorea</taxon>
    </lineage>
</organism>
<sequence length="164" mass="17935">MESRKTLQQADSHKRAVFFYAKSKLIFIQKGGKLLAGNIKKQNMDSLKTGNQYMQLVPRFAFIAFLAVALIAVSASPVFAAGIFDTAKNAMQTVYKDVAGIATVAAVVCAAVCLFLMNFSKSGRTVDESRSWLKRIIICWAALMTMGAIVTYFESIIPKSMFGG</sequence>
<keyword evidence="1" id="KW-0472">Membrane</keyword>
<feature type="transmembrane region" description="Helical" evidence="1">
    <location>
        <begin position="132"/>
        <end position="153"/>
    </location>
</feature>
<protein>
    <submittedName>
        <fullName evidence="2">Uncharacterized protein</fullName>
    </submittedName>
</protein>
<dbReference type="EMBL" id="CABHNI010000032">
    <property type="protein sequence ID" value="VUX11086.1"/>
    <property type="molecule type" value="Genomic_DNA"/>
</dbReference>
<keyword evidence="1" id="KW-0812">Transmembrane</keyword>
<proteinExistence type="predicted"/>
<dbReference type="AlphaFoldDB" id="A0A564TV26"/>
<evidence type="ECO:0000313" key="2">
    <source>
        <dbReference type="EMBL" id="VUX11086.1"/>
    </source>
</evidence>
<reference evidence="2 3" key="1">
    <citation type="submission" date="2019-07" db="EMBL/GenBank/DDBJ databases">
        <authorList>
            <person name="Hibberd C M."/>
            <person name="Gehrig L. J."/>
            <person name="Chang H.-W."/>
            <person name="Venkatesh S."/>
        </authorList>
    </citation>
    <scope>NUCLEOTIDE SEQUENCE [LARGE SCALE GENOMIC DNA]</scope>
    <source>
        <strain evidence="2">Dorea_formicigenerans_SSTS_Bg7063</strain>
    </source>
</reference>
<evidence type="ECO:0000256" key="1">
    <source>
        <dbReference type="SAM" id="Phobius"/>
    </source>
</evidence>
<name>A0A564TV26_9FIRM</name>
<feature type="transmembrane region" description="Helical" evidence="1">
    <location>
        <begin position="60"/>
        <end position="84"/>
    </location>
</feature>
<gene>
    <name evidence="2" type="ORF">DFSSTS7063_01853</name>
</gene>
<evidence type="ECO:0000313" key="3">
    <source>
        <dbReference type="Proteomes" id="UP000358366"/>
    </source>
</evidence>
<accession>A0A564TV26</accession>
<dbReference type="Proteomes" id="UP000358366">
    <property type="component" value="Unassembled WGS sequence"/>
</dbReference>
<feature type="transmembrane region" description="Helical" evidence="1">
    <location>
        <begin position="99"/>
        <end position="120"/>
    </location>
</feature>